<dbReference type="PANTHER" id="PTHR45935:SF27">
    <property type="entry name" value="ZINC FINGER PROTEIN 446"/>
    <property type="match status" value="1"/>
</dbReference>
<feature type="region of interest" description="Disordered" evidence="13">
    <location>
        <begin position="241"/>
        <end position="274"/>
    </location>
</feature>
<dbReference type="PROSITE" id="PS50157">
    <property type="entry name" value="ZINC_FINGER_C2H2_2"/>
    <property type="match status" value="6"/>
</dbReference>
<dbReference type="GO" id="GO:0008270">
    <property type="term" value="F:zinc ion binding"/>
    <property type="evidence" value="ECO:0007669"/>
    <property type="project" value="UniProtKB-KW"/>
</dbReference>
<dbReference type="SUPFAM" id="SSF47353">
    <property type="entry name" value="Retrovirus capsid dimerization domain-like"/>
    <property type="match status" value="1"/>
</dbReference>
<organism evidence="16">
    <name type="scientific">Ailuropoda melanoleuca</name>
    <name type="common">Giant panda</name>
    <dbReference type="NCBI Taxonomy" id="9646"/>
    <lineage>
        <taxon>Eukaryota</taxon>
        <taxon>Metazoa</taxon>
        <taxon>Chordata</taxon>
        <taxon>Craniata</taxon>
        <taxon>Vertebrata</taxon>
        <taxon>Euteleostomi</taxon>
        <taxon>Mammalia</taxon>
        <taxon>Eutheria</taxon>
        <taxon>Laurasiatheria</taxon>
        <taxon>Carnivora</taxon>
        <taxon>Caniformia</taxon>
        <taxon>Ursidae</taxon>
        <taxon>Ailuropoda</taxon>
    </lineage>
</organism>
<feature type="region of interest" description="Disordered" evidence="13">
    <location>
        <begin position="113"/>
        <end position="162"/>
    </location>
</feature>
<dbReference type="GO" id="GO:0003677">
    <property type="term" value="F:DNA binding"/>
    <property type="evidence" value="ECO:0007669"/>
    <property type="project" value="UniProtKB-KW"/>
</dbReference>
<dbReference type="FunFam" id="3.30.160.60:FF:001613">
    <property type="entry name" value="Zinc finger protein 446"/>
    <property type="match status" value="1"/>
</dbReference>
<dbReference type="FunFam" id="3.30.160.60:FF:000128">
    <property type="entry name" value="zinc finger protein 268 isoform X1"/>
    <property type="match status" value="1"/>
</dbReference>
<dbReference type="Gene3D" id="3.30.160.60">
    <property type="entry name" value="Classic Zinc Finger"/>
    <property type="match status" value="6"/>
</dbReference>
<keyword evidence="7" id="KW-0805">Transcription regulation</keyword>
<dbReference type="GO" id="GO:0005634">
    <property type="term" value="C:nucleus"/>
    <property type="evidence" value="ECO:0007669"/>
    <property type="project" value="UniProtKB-SubCell"/>
</dbReference>
<evidence type="ECO:0008006" key="17">
    <source>
        <dbReference type="Google" id="ProtNLM"/>
    </source>
</evidence>
<evidence type="ECO:0000256" key="2">
    <source>
        <dbReference type="ARBA" id="ARBA00006991"/>
    </source>
</evidence>
<reference evidence="16" key="1">
    <citation type="journal article" date="2009" name="Nature">
        <title>The sequence and de novo assembly of the giant panda genome.</title>
        <authorList>
            <person name="Li R."/>
            <person name="Fan W."/>
            <person name="Tian G."/>
            <person name="Zhu H."/>
            <person name="He L."/>
            <person name="Cai J."/>
            <person name="Huang Q."/>
            <person name="Li J."/>
            <person name="Wang J."/>
        </authorList>
    </citation>
    <scope>NUCLEOTIDE SEQUENCE</scope>
</reference>
<keyword evidence="3" id="KW-0479">Metal-binding</keyword>
<dbReference type="SMART" id="SM00355">
    <property type="entry name" value="ZnF_C2H2"/>
    <property type="match status" value="6"/>
</dbReference>
<accession>D2HWH1</accession>
<feature type="domain" description="C2H2-type" evidence="14">
    <location>
        <begin position="417"/>
        <end position="444"/>
    </location>
</feature>
<dbReference type="InterPro" id="IPR038269">
    <property type="entry name" value="SCAN_sf"/>
</dbReference>
<evidence type="ECO:0000256" key="12">
    <source>
        <dbReference type="PROSITE-ProRule" id="PRU00187"/>
    </source>
</evidence>
<evidence type="ECO:0000256" key="7">
    <source>
        <dbReference type="ARBA" id="ARBA00023015"/>
    </source>
</evidence>
<feature type="non-terminal residue" evidence="16">
    <location>
        <position position="1"/>
    </location>
</feature>
<dbReference type="InterPro" id="IPR013087">
    <property type="entry name" value="Znf_C2H2_type"/>
</dbReference>
<keyword evidence="6" id="KW-0862">Zinc</keyword>
<dbReference type="Pfam" id="PF00096">
    <property type="entry name" value="zf-C2H2"/>
    <property type="match status" value="3"/>
</dbReference>
<evidence type="ECO:0000256" key="5">
    <source>
        <dbReference type="ARBA" id="ARBA00022771"/>
    </source>
</evidence>
<evidence type="ECO:0000256" key="3">
    <source>
        <dbReference type="ARBA" id="ARBA00022723"/>
    </source>
</evidence>
<dbReference type="InterPro" id="IPR036236">
    <property type="entry name" value="Znf_C2H2_sf"/>
</dbReference>
<evidence type="ECO:0000256" key="10">
    <source>
        <dbReference type="ARBA" id="ARBA00023242"/>
    </source>
</evidence>
<protein>
    <recommendedName>
        <fullName evidence="17">Zinc finger protein 446</fullName>
    </recommendedName>
</protein>
<dbReference type="SUPFAM" id="SSF57667">
    <property type="entry name" value="beta-beta-alpha zinc fingers"/>
    <property type="match status" value="4"/>
</dbReference>
<dbReference type="PROSITE" id="PS50804">
    <property type="entry name" value="SCAN_BOX"/>
    <property type="match status" value="1"/>
</dbReference>
<dbReference type="Gene3D" id="1.10.4020.10">
    <property type="entry name" value="DNA breaking-rejoining enzymes"/>
    <property type="match status" value="1"/>
</dbReference>
<feature type="domain" description="SCAN box" evidence="15">
    <location>
        <begin position="4"/>
        <end position="85"/>
    </location>
</feature>
<evidence type="ECO:0000256" key="11">
    <source>
        <dbReference type="PROSITE-ProRule" id="PRU00042"/>
    </source>
</evidence>
<evidence type="ECO:0000256" key="13">
    <source>
        <dbReference type="SAM" id="MobiDB-lite"/>
    </source>
</evidence>
<keyword evidence="8" id="KW-0238">DNA-binding</keyword>
<feature type="non-terminal residue" evidence="16">
    <location>
        <position position="493"/>
    </location>
</feature>
<dbReference type="FunFam" id="3.30.160.60:FF:000446">
    <property type="entry name" value="Zinc finger protein"/>
    <property type="match status" value="1"/>
</dbReference>
<evidence type="ECO:0000256" key="6">
    <source>
        <dbReference type="ARBA" id="ARBA00022833"/>
    </source>
</evidence>
<keyword evidence="5 11" id="KW-0863">Zinc-finger</keyword>
<name>D2HWH1_AILME</name>
<dbReference type="PANTHER" id="PTHR45935">
    <property type="entry name" value="PROTEIN ZBED8-RELATED"/>
    <property type="match status" value="1"/>
</dbReference>
<proteinExistence type="inferred from homology"/>
<feature type="domain" description="C2H2-type" evidence="14">
    <location>
        <begin position="389"/>
        <end position="416"/>
    </location>
</feature>
<dbReference type="CDD" id="cd07936">
    <property type="entry name" value="SCAN"/>
    <property type="match status" value="1"/>
</dbReference>
<evidence type="ECO:0000256" key="4">
    <source>
        <dbReference type="ARBA" id="ARBA00022737"/>
    </source>
</evidence>
<keyword evidence="9" id="KW-0804">Transcription</keyword>
<feature type="domain" description="C2H2-type" evidence="14">
    <location>
        <begin position="297"/>
        <end position="324"/>
    </location>
</feature>
<evidence type="ECO:0000259" key="14">
    <source>
        <dbReference type="PROSITE" id="PS50157"/>
    </source>
</evidence>
<feature type="compositionally biased region" description="Polar residues" evidence="13">
    <location>
        <begin position="115"/>
        <end position="131"/>
    </location>
</feature>
<feature type="domain" description="C2H2-type" evidence="14">
    <location>
        <begin position="445"/>
        <end position="472"/>
    </location>
</feature>
<feature type="domain" description="C2H2-type" evidence="14">
    <location>
        <begin position="473"/>
        <end position="493"/>
    </location>
</feature>
<dbReference type="InterPro" id="IPR050916">
    <property type="entry name" value="SCAN-C2H2_zinc_finger"/>
</dbReference>
<evidence type="ECO:0000256" key="9">
    <source>
        <dbReference type="ARBA" id="ARBA00023163"/>
    </source>
</evidence>
<dbReference type="AlphaFoldDB" id="D2HWH1"/>
<evidence type="ECO:0000256" key="8">
    <source>
        <dbReference type="ARBA" id="ARBA00023125"/>
    </source>
</evidence>
<dbReference type="EMBL" id="GL193551">
    <property type="protein sequence ID" value="EFB23496.1"/>
    <property type="molecule type" value="Genomic_DNA"/>
</dbReference>
<keyword evidence="4" id="KW-0677">Repeat</keyword>
<feature type="domain" description="C2H2-type" evidence="14">
    <location>
        <begin position="361"/>
        <end position="388"/>
    </location>
</feature>
<sequence>EAARLRFRGFCYQEVAGPREALARLRELCRQWLRPEACSKEQILELLVLEQFLGTLPPEIQAWVRGQRPGSPEEAVALVEGLQHDPGQLLGWKTEESLGRSHPSATVELLRATSGEGSQDTQMERSAQLSCSVKEEPDADGQEMGESGSPTRSGVLPEGMSMSQDGMRAQEGLQTAELGPQEAGGKDWRTACLPCESFSMRPEPPVLWWGGEHVHPTHLAGEGGPGSRAPGYLGLPPLFPPGDESESHCEGPPHCPEAQPPRGPGSVTWEGPSGASLSARAVLGAGLEPGAPQRKPYTCELCGRGFDWKSVFVIHHRTHADGQGTRAPALAVGGAQKLPQGSREPGTARHPRRVLPGPRSYACEECGRSFSWKSQLVIHRKSHAGQRRHFCGDCGRGFDWKSQLVIHRKSHRREKPFACAQCGRAFSHSSNLTQHQLLHTGERPFRCGDCGKAFAKGAVLLSHRRIHMGEKPFVCAQCGRAFRERPALFHHQR</sequence>
<comment type="similarity">
    <text evidence="2">Belongs to the krueppel C2H2-type zinc-finger protein family.</text>
</comment>
<feature type="compositionally biased region" description="Pro residues" evidence="13">
    <location>
        <begin position="253"/>
        <end position="263"/>
    </location>
</feature>
<comment type="subcellular location">
    <subcellularLocation>
        <location evidence="1 12">Nucleus</location>
    </subcellularLocation>
</comment>
<dbReference type="FunFam" id="1.10.4020.10:FF:000001">
    <property type="entry name" value="zinc finger protein 263 isoform X1"/>
    <property type="match status" value="1"/>
</dbReference>
<dbReference type="Pfam" id="PF02023">
    <property type="entry name" value="SCAN"/>
    <property type="match status" value="1"/>
</dbReference>
<dbReference type="InParanoid" id="D2HWH1"/>
<dbReference type="InterPro" id="IPR003309">
    <property type="entry name" value="SCAN_dom"/>
</dbReference>
<evidence type="ECO:0000256" key="1">
    <source>
        <dbReference type="ARBA" id="ARBA00004123"/>
    </source>
</evidence>
<dbReference type="PROSITE" id="PS00028">
    <property type="entry name" value="ZINC_FINGER_C2H2_1"/>
    <property type="match status" value="5"/>
</dbReference>
<evidence type="ECO:0000259" key="15">
    <source>
        <dbReference type="PROSITE" id="PS50804"/>
    </source>
</evidence>
<dbReference type="SMART" id="SM00431">
    <property type="entry name" value="SCAN"/>
    <property type="match status" value="1"/>
</dbReference>
<dbReference type="FunFam" id="3.30.160.60:FF:001471">
    <property type="entry name" value="Zinc finger protein 324A"/>
    <property type="match status" value="1"/>
</dbReference>
<dbReference type="FunFam" id="3.30.160.60:FF:000410">
    <property type="entry name" value="Zinc finger protein 777"/>
    <property type="match status" value="1"/>
</dbReference>
<evidence type="ECO:0000313" key="16">
    <source>
        <dbReference type="EMBL" id="EFB23496.1"/>
    </source>
</evidence>
<gene>
    <name evidence="16" type="ORF">PANDA_016818</name>
</gene>
<keyword evidence="10 12" id="KW-0539">Nucleus</keyword>